<evidence type="ECO:0000313" key="3">
    <source>
        <dbReference type="EMBL" id="SHH30926.1"/>
    </source>
</evidence>
<protein>
    <submittedName>
        <fullName evidence="3">Uncharacterized protein</fullName>
    </submittedName>
</protein>
<evidence type="ECO:0000313" key="4">
    <source>
        <dbReference type="Proteomes" id="UP000184520"/>
    </source>
</evidence>
<keyword evidence="2" id="KW-0732">Signal</keyword>
<gene>
    <name evidence="3" type="ORF">SAMN05216361_4275</name>
</gene>
<evidence type="ECO:0000256" key="1">
    <source>
        <dbReference type="SAM" id="MobiDB-lite"/>
    </source>
</evidence>
<feature type="compositionally biased region" description="Polar residues" evidence="1">
    <location>
        <begin position="84"/>
        <end position="113"/>
    </location>
</feature>
<dbReference type="RefSeq" id="WP_073325199.1">
    <property type="nucleotide sequence ID" value="NZ_FQWD01000008.1"/>
</dbReference>
<feature type="signal peptide" evidence="2">
    <location>
        <begin position="1"/>
        <end position="25"/>
    </location>
</feature>
<dbReference type="AlphaFoldDB" id="A0A1M5RXF0"/>
<dbReference type="EMBL" id="FQWD01000008">
    <property type="protein sequence ID" value="SHH30926.1"/>
    <property type="molecule type" value="Genomic_DNA"/>
</dbReference>
<accession>A0A1M5RXF0</accession>
<reference evidence="4" key="1">
    <citation type="submission" date="2016-11" db="EMBL/GenBank/DDBJ databases">
        <authorList>
            <person name="Varghese N."/>
            <person name="Submissions S."/>
        </authorList>
    </citation>
    <scope>NUCLEOTIDE SEQUENCE [LARGE SCALE GENOMIC DNA]</scope>
    <source>
        <strain evidence="4">CGMCC 1.8995</strain>
    </source>
</reference>
<keyword evidence="4" id="KW-1185">Reference proteome</keyword>
<feature type="chain" id="PRO_5012838750" evidence="2">
    <location>
        <begin position="26"/>
        <end position="255"/>
    </location>
</feature>
<feature type="region of interest" description="Disordered" evidence="1">
    <location>
        <begin position="29"/>
        <end position="114"/>
    </location>
</feature>
<dbReference type="Proteomes" id="UP000184520">
    <property type="component" value="Unassembled WGS sequence"/>
</dbReference>
<evidence type="ECO:0000256" key="2">
    <source>
        <dbReference type="SAM" id="SignalP"/>
    </source>
</evidence>
<name>A0A1M5RXF0_9ALTE</name>
<feature type="compositionally biased region" description="Polar residues" evidence="1">
    <location>
        <begin position="40"/>
        <end position="55"/>
    </location>
</feature>
<sequence>MKYGLVLILILGAFSLGYWTGTNQAASDIDSNTKQDKPNALTQQDVEAPSVSPQTRKNEHYDADGLQPVKPLSNNGSDMFAESEYSNPDSTSTTRTNSPQEATTKPTPITTDSLARRELKEWQERYSEDLKARMQDVLGEASDFMFDKVSSESPLLTKPTAETPLETDIAWRYQAEQIVTDFINTNINDPATEILQVMCIQKMCEATLTGPAQQSAIELHIEFMKQKPFDLNNSSPIFFVKEDDSYWLYLILTFN</sequence>
<proteinExistence type="predicted"/>
<dbReference type="OrthoDB" id="6388821at2"/>
<dbReference type="STRING" id="634436.SAMN05216361_4275"/>
<organism evidence="3 4">
    <name type="scientific">Marisediminitalea aggregata</name>
    <dbReference type="NCBI Taxonomy" id="634436"/>
    <lineage>
        <taxon>Bacteria</taxon>
        <taxon>Pseudomonadati</taxon>
        <taxon>Pseudomonadota</taxon>
        <taxon>Gammaproteobacteria</taxon>
        <taxon>Alteromonadales</taxon>
        <taxon>Alteromonadaceae</taxon>
        <taxon>Marisediminitalea</taxon>
    </lineage>
</organism>